<organism evidence="1 2">
    <name type="scientific">Roseovarius litorisediminis</name>
    <dbReference type="NCBI Taxonomy" id="1312363"/>
    <lineage>
        <taxon>Bacteria</taxon>
        <taxon>Pseudomonadati</taxon>
        <taxon>Pseudomonadota</taxon>
        <taxon>Alphaproteobacteria</taxon>
        <taxon>Rhodobacterales</taxon>
        <taxon>Roseobacteraceae</taxon>
        <taxon>Roseovarius</taxon>
    </lineage>
</organism>
<reference evidence="1 2" key="1">
    <citation type="submission" date="2017-03" db="EMBL/GenBank/DDBJ databases">
        <authorList>
            <person name="Afonso C.L."/>
            <person name="Miller P.J."/>
            <person name="Scott M.A."/>
            <person name="Spackman E."/>
            <person name="Goraichik I."/>
            <person name="Dimitrov K.M."/>
            <person name="Suarez D.L."/>
            <person name="Swayne D.E."/>
        </authorList>
    </citation>
    <scope>NUCLEOTIDE SEQUENCE [LARGE SCALE GENOMIC DNA]</scope>
    <source>
        <strain evidence="1 2">CECT 8287</strain>
    </source>
</reference>
<dbReference type="Proteomes" id="UP000193827">
    <property type="component" value="Unassembled WGS sequence"/>
</dbReference>
<name>A0A1Y5R5M0_9RHOB</name>
<keyword evidence="2" id="KW-1185">Reference proteome</keyword>
<evidence type="ECO:0000313" key="2">
    <source>
        <dbReference type="Proteomes" id="UP000193827"/>
    </source>
</evidence>
<dbReference type="AlphaFoldDB" id="A0A1Y5R5M0"/>
<sequence>MNSKAVALICTYEVQLLPELIPHKAEPVSQGNPDVRECAK</sequence>
<dbReference type="EMBL" id="FWFL01000001">
    <property type="protein sequence ID" value="SLN09542.1"/>
    <property type="molecule type" value="Genomic_DNA"/>
</dbReference>
<evidence type="ECO:0000313" key="1">
    <source>
        <dbReference type="EMBL" id="SLN09542.1"/>
    </source>
</evidence>
<proteinExistence type="predicted"/>
<gene>
    <name evidence="1" type="ORF">PEL8287_00022</name>
</gene>
<accession>A0A1Y5R5M0</accession>
<protein>
    <submittedName>
        <fullName evidence="1">Uncharacterized protein</fullName>
    </submittedName>
</protein>